<dbReference type="InterPro" id="IPR016431">
    <property type="entry name" value="Pyrv-formate_lyase-activ_prd"/>
</dbReference>
<evidence type="ECO:0000313" key="8">
    <source>
        <dbReference type="EMBL" id="QGF23283.1"/>
    </source>
</evidence>
<dbReference type="PROSITE" id="PS51918">
    <property type="entry name" value="RADICAL_SAM"/>
    <property type="match status" value="1"/>
</dbReference>
<evidence type="ECO:0000259" key="7">
    <source>
        <dbReference type="PROSITE" id="PS51918"/>
    </source>
</evidence>
<keyword evidence="5 6" id="KW-0411">Iron-sulfur</keyword>
<organism evidence="8 9">
    <name type="scientific">Raineyella fluvialis</name>
    <dbReference type="NCBI Taxonomy" id="2662261"/>
    <lineage>
        <taxon>Bacteria</taxon>
        <taxon>Bacillati</taxon>
        <taxon>Actinomycetota</taxon>
        <taxon>Actinomycetes</taxon>
        <taxon>Propionibacteriales</taxon>
        <taxon>Propionibacteriaceae</taxon>
        <taxon>Raineyella</taxon>
    </lineage>
</organism>
<dbReference type="Proteomes" id="UP000386847">
    <property type="component" value="Chromosome"/>
</dbReference>
<evidence type="ECO:0000256" key="4">
    <source>
        <dbReference type="ARBA" id="ARBA00023004"/>
    </source>
</evidence>
<dbReference type="SFLD" id="SFLDS00029">
    <property type="entry name" value="Radical_SAM"/>
    <property type="match status" value="1"/>
</dbReference>
<keyword evidence="1" id="KW-0004">4Fe-4S</keyword>
<evidence type="ECO:0000256" key="3">
    <source>
        <dbReference type="ARBA" id="ARBA00022723"/>
    </source>
</evidence>
<evidence type="ECO:0000313" key="9">
    <source>
        <dbReference type="Proteomes" id="UP000386847"/>
    </source>
</evidence>
<evidence type="ECO:0000256" key="5">
    <source>
        <dbReference type="ARBA" id="ARBA00023014"/>
    </source>
</evidence>
<dbReference type="InterPro" id="IPR007197">
    <property type="entry name" value="rSAM"/>
</dbReference>
<dbReference type="PIRSF" id="PIRSF004869">
    <property type="entry name" value="PflX_prd"/>
    <property type="match status" value="1"/>
</dbReference>
<keyword evidence="4 6" id="KW-0408">Iron</keyword>
<keyword evidence="2 6" id="KW-0949">S-adenosyl-L-methionine</keyword>
<dbReference type="InterPro" id="IPR013785">
    <property type="entry name" value="Aldolase_TIM"/>
</dbReference>
<dbReference type="EMBL" id="CP045725">
    <property type="protein sequence ID" value="QGF23283.1"/>
    <property type="molecule type" value="Genomic_DNA"/>
</dbReference>
<name>A0A5Q2FDV9_9ACTN</name>
<dbReference type="AlphaFoldDB" id="A0A5Q2FDV9"/>
<dbReference type="CDD" id="cd01335">
    <property type="entry name" value="Radical_SAM"/>
    <property type="match status" value="1"/>
</dbReference>
<sequence>MSVPETSHPARYWHALDDGRIQCDVCPRECHLRDGQRGFCFVRMREGDEIVLTTYGRSSGFCIDPIEKKPLNHFYPGSSVLSFGTAGCNLGCKFCQNWDISKSREMDRLMDQASPEQLALAAQTYGCESVAFTYNDPTIFAEYAIDTAVACRERGVHTVAVTAGYIQGQARKDLYAVMDAANVDLKGFTEEFYQQLTGGHLQTVLDTLVYLKHETSVWFEITTLLIPGQNDGDDELRAMTRWILDELGPDVPLHFSAFHPDWRMQDVPSTPRETLIRARDIALETGLHFVYTGNVHHREGDTTYCPTCHGELIVRDWYDLRSYRLTADGRCPDCGTAIPGRFAAKPGHFGSRRIPVRLAR</sequence>
<feature type="binding site" evidence="6">
    <location>
        <position position="92"/>
    </location>
    <ligand>
        <name>[4Fe-4S] cluster</name>
        <dbReference type="ChEBI" id="CHEBI:49883"/>
        <note>4Fe-4S-S-AdoMet</note>
    </ligand>
</feature>
<accession>A0A5Q2FDV9</accession>
<keyword evidence="9" id="KW-1185">Reference proteome</keyword>
<dbReference type="Gene3D" id="3.20.20.70">
    <property type="entry name" value="Aldolase class I"/>
    <property type="match status" value="1"/>
</dbReference>
<dbReference type="NCBIfam" id="TIGR04337">
    <property type="entry name" value="AmmeMemoSam_rS"/>
    <property type="match status" value="1"/>
</dbReference>
<dbReference type="InterPro" id="IPR058240">
    <property type="entry name" value="rSAM_sf"/>
</dbReference>
<keyword evidence="3 6" id="KW-0479">Metal-binding</keyword>
<feature type="binding site" evidence="6">
    <location>
        <position position="88"/>
    </location>
    <ligand>
        <name>[4Fe-4S] cluster</name>
        <dbReference type="ChEBI" id="CHEBI:49883"/>
        <note>4Fe-4S-S-AdoMet</note>
    </ligand>
</feature>
<dbReference type="RefSeq" id="WP_153571814.1">
    <property type="nucleotide sequence ID" value="NZ_CP045725.1"/>
</dbReference>
<dbReference type="KEGG" id="rain:Rai3103_05960"/>
<dbReference type="PANTHER" id="PTHR30352">
    <property type="entry name" value="PYRUVATE FORMATE-LYASE-ACTIVATING ENZYME"/>
    <property type="match status" value="1"/>
</dbReference>
<feature type="domain" description="Radical SAM core" evidence="7">
    <location>
        <begin position="73"/>
        <end position="294"/>
    </location>
</feature>
<proteinExistence type="predicted"/>
<evidence type="ECO:0000256" key="1">
    <source>
        <dbReference type="ARBA" id="ARBA00022485"/>
    </source>
</evidence>
<dbReference type="GO" id="GO:0003824">
    <property type="term" value="F:catalytic activity"/>
    <property type="evidence" value="ECO:0007669"/>
    <property type="project" value="InterPro"/>
</dbReference>
<evidence type="ECO:0000256" key="6">
    <source>
        <dbReference type="PIRSR" id="PIRSR004869-50"/>
    </source>
</evidence>
<dbReference type="SUPFAM" id="SSF102114">
    <property type="entry name" value="Radical SAM enzymes"/>
    <property type="match status" value="1"/>
</dbReference>
<dbReference type="GO" id="GO:0046872">
    <property type="term" value="F:metal ion binding"/>
    <property type="evidence" value="ECO:0007669"/>
    <property type="project" value="UniProtKB-KW"/>
</dbReference>
<comment type="cofactor">
    <cofactor evidence="6">
        <name>[4Fe-4S] cluster</name>
        <dbReference type="ChEBI" id="CHEBI:49883"/>
    </cofactor>
    <text evidence="6">Binds 1 [4Fe-4S] cluster. The cluster is coordinated with 3 cysteines and an exchangeable S-adenosyl-L-methionine.</text>
</comment>
<dbReference type="GO" id="GO:0051539">
    <property type="term" value="F:4 iron, 4 sulfur cluster binding"/>
    <property type="evidence" value="ECO:0007669"/>
    <property type="project" value="UniProtKB-KW"/>
</dbReference>
<gene>
    <name evidence="8" type="primary">amrS</name>
    <name evidence="8" type="ORF">Rai3103_05960</name>
</gene>
<reference evidence="8 9" key="1">
    <citation type="submission" date="2019-10" db="EMBL/GenBank/DDBJ databases">
        <title>Genomic analysis of Raineyella sp. CBA3103.</title>
        <authorList>
            <person name="Roh S.W."/>
        </authorList>
    </citation>
    <scope>NUCLEOTIDE SEQUENCE [LARGE SCALE GENOMIC DNA]</scope>
    <source>
        <strain evidence="8 9">CBA3103</strain>
    </source>
</reference>
<dbReference type="Pfam" id="PF04055">
    <property type="entry name" value="Radical_SAM"/>
    <property type="match status" value="1"/>
</dbReference>
<dbReference type="InterPro" id="IPR034457">
    <property type="entry name" value="Organic_radical-activating"/>
</dbReference>
<dbReference type="PANTHER" id="PTHR30352:SF5">
    <property type="entry name" value="PYRUVATE FORMATE-LYASE 1-ACTIVATING ENZYME"/>
    <property type="match status" value="1"/>
</dbReference>
<dbReference type="SFLD" id="SFLDG01101">
    <property type="entry name" value="Uncharacterised_Radical_SAM_Su"/>
    <property type="match status" value="1"/>
</dbReference>
<evidence type="ECO:0000256" key="2">
    <source>
        <dbReference type="ARBA" id="ARBA00022691"/>
    </source>
</evidence>
<dbReference type="InterPro" id="IPR027596">
    <property type="entry name" value="AmmeMemoSam_rS"/>
</dbReference>
<protein>
    <submittedName>
        <fullName evidence="8">AmmeMemoRadiSam system radical SAM enzyme</fullName>
    </submittedName>
</protein>
<feature type="binding site" evidence="6">
    <location>
        <position position="95"/>
    </location>
    <ligand>
        <name>[4Fe-4S] cluster</name>
        <dbReference type="ChEBI" id="CHEBI:49883"/>
        <note>4Fe-4S-S-AdoMet</note>
    </ligand>
</feature>